<name>A0A0A7V253_9SPIR</name>
<evidence type="ECO:0000313" key="1">
    <source>
        <dbReference type="EMBL" id="AJA90317.1"/>
    </source>
</evidence>
<reference evidence="1 2" key="1">
    <citation type="journal article" date="2015" name="Genome Announc.">
        <title>Genome Sequence of Borrelia chilensis VA1, a South American Member of the Lyme Borreliosis Group.</title>
        <authorList>
            <person name="Huang W."/>
            <person name="Ojaimi C."/>
            <person name="Fallon J.T."/>
            <person name="Travisany D."/>
            <person name="Maass A."/>
            <person name="Ivanova L."/>
            <person name="Tomova A."/>
            <person name="Gonzalez-Acuna D."/>
            <person name="Godfrey H.P."/>
            <person name="Cabello F.C."/>
        </authorList>
    </citation>
    <scope>NUCLEOTIDE SEQUENCE [LARGE SCALE GENOMIC DNA]</scope>
    <source>
        <strain evidence="1 2">VA1</strain>
    </source>
</reference>
<protein>
    <submittedName>
        <fullName evidence="1">Uncharacterized protein</fullName>
    </submittedName>
</protein>
<sequence length="427" mass="49627">MKYIFLFLIIRSLNLFALESFFYDFDVRSMYSKYFNSSYVQKKISPIKHFVAKNYYIEVSSAVSSDYVYYSFFNKKKNVEYIFPGSYVIKVGKDGIEQIKIFFVNRGDTFIRIKSSKFSSSADFYLLNTLIYKDVKLPFKIEDIAVISLANIINYIGKVIDFRYFIPEYFDIYKNVSNMVISLRKALAYFPIAEVVDGAMNEHGKMVYIETGLLQKDPVGFNCSGFVKWVADSIYKSMTGRLLRIDDLKLRHIGVRGNVFTKGHEFNKDPFFGLDWIRNIAYRINNINEGLDLSKIKENDVNNIKFFDYIENRGYKIENLEFLLYSLALDEPGYIYFGSISTGANDFSGMILHKHVVLFLPFLDENRIFRVSVNEVNAETSIKSLQKRYPKSYIHLVRVKVPENLPIVPIPVRANNQLPVKANNQSL</sequence>
<organism evidence="1 2">
    <name type="scientific">Borreliella chilensis</name>
    <dbReference type="NCBI Taxonomy" id="1245910"/>
    <lineage>
        <taxon>Bacteria</taxon>
        <taxon>Pseudomonadati</taxon>
        <taxon>Spirochaetota</taxon>
        <taxon>Spirochaetia</taxon>
        <taxon>Spirochaetales</taxon>
        <taxon>Borreliaceae</taxon>
        <taxon>Borreliella</taxon>
    </lineage>
</organism>
<evidence type="ECO:0000313" key="2">
    <source>
        <dbReference type="Proteomes" id="UP000030940"/>
    </source>
</evidence>
<dbReference type="HOGENOM" id="CLU_655005_0_0_12"/>
<dbReference type="AlphaFoldDB" id="A0A0A7V253"/>
<accession>A0A0A7V253</accession>
<dbReference type="Proteomes" id="UP000030940">
    <property type="component" value="Chromosome"/>
</dbReference>
<dbReference type="KEGG" id="bchi:OY14_02530"/>
<keyword evidence="2" id="KW-1185">Reference proteome</keyword>
<dbReference type="EMBL" id="CP009910">
    <property type="protein sequence ID" value="AJA90317.1"/>
    <property type="molecule type" value="Genomic_DNA"/>
</dbReference>
<dbReference type="STRING" id="1245910.OY14_02530"/>
<proteinExistence type="predicted"/>
<gene>
    <name evidence="1" type="ORF">OY14_02530</name>
</gene>